<dbReference type="Pfam" id="PF00076">
    <property type="entry name" value="RRM_1"/>
    <property type="match status" value="1"/>
</dbReference>
<dbReference type="InterPro" id="IPR035979">
    <property type="entry name" value="RBD_domain_sf"/>
</dbReference>
<organism evidence="14 15">
    <name type="scientific">Multifurca ochricompacta</name>
    <dbReference type="NCBI Taxonomy" id="376703"/>
    <lineage>
        <taxon>Eukaryota</taxon>
        <taxon>Fungi</taxon>
        <taxon>Dikarya</taxon>
        <taxon>Basidiomycota</taxon>
        <taxon>Agaricomycotina</taxon>
        <taxon>Agaricomycetes</taxon>
        <taxon>Russulales</taxon>
        <taxon>Russulaceae</taxon>
        <taxon>Multifurca</taxon>
    </lineage>
</organism>
<dbReference type="GO" id="GO:0000339">
    <property type="term" value="F:RNA cap binding"/>
    <property type="evidence" value="ECO:0007669"/>
    <property type="project" value="InterPro"/>
</dbReference>
<evidence type="ECO:0000256" key="9">
    <source>
        <dbReference type="ARBA" id="ARBA00023242"/>
    </source>
</evidence>
<dbReference type="EMBL" id="WTXG01000003">
    <property type="protein sequence ID" value="KAI0306647.1"/>
    <property type="molecule type" value="Genomic_DNA"/>
</dbReference>
<protein>
    <recommendedName>
        <fullName evidence="3 11">Nuclear cap-binding protein subunit 2</fullName>
    </recommendedName>
    <alternativeName>
        <fullName evidence="11">20 kDa nuclear cap-binding protein</fullName>
    </alternativeName>
</protein>
<dbReference type="AlphaFoldDB" id="A0AAD4MA73"/>
<feature type="domain" description="RRM" evidence="13">
    <location>
        <begin position="34"/>
        <end position="118"/>
    </location>
</feature>
<evidence type="ECO:0000256" key="2">
    <source>
        <dbReference type="ARBA" id="ARBA00010725"/>
    </source>
</evidence>
<dbReference type="PANTHER" id="PTHR18847:SF0">
    <property type="entry name" value="NUCLEAR CAP-BINDING PROTEIN SUBUNIT 2"/>
    <property type="match status" value="1"/>
</dbReference>
<comment type="subcellular location">
    <subcellularLocation>
        <location evidence="1 11">Nucleus</location>
    </subcellularLocation>
</comment>
<feature type="region of interest" description="Disordered" evidence="12">
    <location>
        <begin position="1"/>
        <end position="25"/>
    </location>
</feature>
<feature type="region of interest" description="Disordered" evidence="12">
    <location>
        <begin position="167"/>
        <end position="222"/>
    </location>
</feature>
<dbReference type="GO" id="GO:0006401">
    <property type="term" value="P:RNA catabolic process"/>
    <property type="evidence" value="ECO:0007669"/>
    <property type="project" value="UniProtKB-ARBA"/>
</dbReference>
<dbReference type="InterPro" id="IPR027157">
    <property type="entry name" value="NCBP2"/>
</dbReference>
<evidence type="ECO:0000256" key="12">
    <source>
        <dbReference type="SAM" id="MobiDB-lite"/>
    </source>
</evidence>
<evidence type="ECO:0000256" key="5">
    <source>
        <dbReference type="ARBA" id="ARBA00022664"/>
    </source>
</evidence>
<dbReference type="PANTHER" id="PTHR18847">
    <property type="entry name" value="20 KD NUCLEAR CAP BINDING PROTEIN"/>
    <property type="match status" value="1"/>
</dbReference>
<evidence type="ECO:0000256" key="10">
    <source>
        <dbReference type="PROSITE-ProRule" id="PRU00176"/>
    </source>
</evidence>
<reference evidence="14" key="1">
    <citation type="journal article" date="2022" name="New Phytol.">
        <title>Evolutionary transition to the ectomycorrhizal habit in the genomes of a hyperdiverse lineage of mushroom-forming fungi.</title>
        <authorList>
            <person name="Looney B."/>
            <person name="Miyauchi S."/>
            <person name="Morin E."/>
            <person name="Drula E."/>
            <person name="Courty P.E."/>
            <person name="Kohler A."/>
            <person name="Kuo A."/>
            <person name="LaButti K."/>
            <person name="Pangilinan J."/>
            <person name="Lipzen A."/>
            <person name="Riley R."/>
            <person name="Andreopoulos W."/>
            <person name="He G."/>
            <person name="Johnson J."/>
            <person name="Nolan M."/>
            <person name="Tritt A."/>
            <person name="Barry K.W."/>
            <person name="Grigoriev I.V."/>
            <person name="Nagy L.G."/>
            <person name="Hibbett D."/>
            <person name="Henrissat B."/>
            <person name="Matheny P.B."/>
            <person name="Labbe J."/>
            <person name="Martin F.M."/>
        </authorList>
    </citation>
    <scope>NUCLEOTIDE SEQUENCE</scope>
    <source>
        <strain evidence="14">BPL690</strain>
    </source>
</reference>
<evidence type="ECO:0000256" key="8">
    <source>
        <dbReference type="ARBA" id="ARBA00023187"/>
    </source>
</evidence>
<accession>A0AAD4MA73</accession>
<keyword evidence="8 11" id="KW-0508">mRNA splicing</keyword>
<dbReference type="GO" id="GO:0045292">
    <property type="term" value="P:mRNA cis splicing, via spliceosome"/>
    <property type="evidence" value="ECO:0007669"/>
    <property type="project" value="InterPro"/>
</dbReference>
<gene>
    <name evidence="14" type="ORF">B0F90DRAFT_1808303</name>
</gene>
<keyword evidence="15" id="KW-1185">Reference proteome</keyword>
<keyword evidence="5 11" id="KW-0507">mRNA processing</keyword>
<keyword evidence="9 11" id="KW-0539">Nucleus</keyword>
<evidence type="ECO:0000256" key="6">
    <source>
        <dbReference type="ARBA" id="ARBA00022816"/>
    </source>
</evidence>
<dbReference type="GO" id="GO:0005634">
    <property type="term" value="C:nucleus"/>
    <property type="evidence" value="ECO:0007669"/>
    <property type="project" value="UniProtKB-SubCell"/>
</dbReference>
<dbReference type="SMART" id="SM00360">
    <property type="entry name" value="RRM"/>
    <property type="match status" value="1"/>
</dbReference>
<evidence type="ECO:0000256" key="11">
    <source>
        <dbReference type="RuleBase" id="RU364036"/>
    </source>
</evidence>
<evidence type="ECO:0000256" key="7">
    <source>
        <dbReference type="ARBA" id="ARBA00022884"/>
    </source>
</evidence>
<keyword evidence="7 10" id="KW-0694">RNA-binding</keyword>
<evidence type="ECO:0000313" key="15">
    <source>
        <dbReference type="Proteomes" id="UP001203297"/>
    </source>
</evidence>
<keyword evidence="6" id="KW-0509">mRNA transport</keyword>
<sequence>MASAVTPLDQPSNYKDSQARVDRQKQHGLLQKSTTLYIGNLSFYTTEEQIHDMFSKCANPEDGGGVKRIIMGLDRHTRTPCGFCFVEFYTHAEALASMRYISGTKLDERIIRCDLDLGYREGRQFGRGKSGGQVRDEHRQDYDPGRGGWGAQAQRLEIERRRQVEERYADAEQGAPIAAGGEEWKQLNAVPAEPTLKRGRSPEDEDESSRQRVRVDEDTGRM</sequence>
<evidence type="ECO:0000313" key="14">
    <source>
        <dbReference type="EMBL" id="KAI0306647.1"/>
    </source>
</evidence>
<dbReference type="PROSITE" id="PS50102">
    <property type="entry name" value="RRM"/>
    <property type="match status" value="1"/>
</dbReference>
<dbReference type="GO" id="GO:0005846">
    <property type="term" value="C:nuclear cap binding complex"/>
    <property type="evidence" value="ECO:0007669"/>
    <property type="project" value="InterPro"/>
</dbReference>
<feature type="region of interest" description="Disordered" evidence="12">
    <location>
        <begin position="124"/>
        <end position="151"/>
    </location>
</feature>
<dbReference type="SUPFAM" id="SSF54928">
    <property type="entry name" value="RNA-binding domain, RBD"/>
    <property type="match status" value="1"/>
</dbReference>
<dbReference type="Gene3D" id="3.30.70.330">
    <property type="match status" value="1"/>
</dbReference>
<evidence type="ECO:0000256" key="1">
    <source>
        <dbReference type="ARBA" id="ARBA00004123"/>
    </source>
</evidence>
<evidence type="ECO:0000256" key="3">
    <source>
        <dbReference type="ARBA" id="ARBA00019878"/>
    </source>
</evidence>
<proteinExistence type="inferred from homology"/>
<keyword evidence="4" id="KW-0813">Transport</keyword>
<dbReference type="Proteomes" id="UP001203297">
    <property type="component" value="Unassembled WGS sequence"/>
</dbReference>
<comment type="caution">
    <text evidence="14">The sequence shown here is derived from an EMBL/GenBank/DDBJ whole genome shotgun (WGS) entry which is preliminary data.</text>
</comment>
<dbReference type="InterPro" id="IPR012677">
    <property type="entry name" value="Nucleotide-bd_a/b_plait_sf"/>
</dbReference>
<dbReference type="InterPro" id="IPR000504">
    <property type="entry name" value="RRM_dom"/>
</dbReference>
<dbReference type="FunFam" id="3.30.70.330:FF:000538">
    <property type="entry name" value="Nuclear cap-binding protein subunit 2"/>
    <property type="match status" value="1"/>
</dbReference>
<evidence type="ECO:0000259" key="13">
    <source>
        <dbReference type="PROSITE" id="PS50102"/>
    </source>
</evidence>
<dbReference type="CDD" id="cd12240">
    <property type="entry name" value="RRM_NCBP2"/>
    <property type="match status" value="1"/>
</dbReference>
<name>A0AAD4MA73_9AGAM</name>
<feature type="compositionally biased region" description="Basic and acidic residues" evidence="12">
    <location>
        <begin position="208"/>
        <end position="222"/>
    </location>
</feature>
<comment type="similarity">
    <text evidence="2 11">Belongs to the RRM NCBP2 family.</text>
</comment>
<dbReference type="InterPro" id="IPR034148">
    <property type="entry name" value="NCBP2_RRM"/>
</dbReference>
<feature type="compositionally biased region" description="Basic and acidic residues" evidence="12">
    <location>
        <begin position="134"/>
        <end position="144"/>
    </location>
</feature>
<evidence type="ECO:0000256" key="4">
    <source>
        <dbReference type="ARBA" id="ARBA00022448"/>
    </source>
</evidence>
<dbReference type="GO" id="GO:0051028">
    <property type="term" value="P:mRNA transport"/>
    <property type="evidence" value="ECO:0007669"/>
    <property type="project" value="UniProtKB-KW"/>
</dbReference>